<dbReference type="InterPro" id="IPR002347">
    <property type="entry name" value="SDR_fam"/>
</dbReference>
<keyword evidence="1" id="KW-0560">Oxidoreductase</keyword>
<dbReference type="Proteomes" id="UP001328107">
    <property type="component" value="Unassembled WGS sequence"/>
</dbReference>
<dbReference type="InterPro" id="IPR036291">
    <property type="entry name" value="NAD(P)-bd_dom_sf"/>
</dbReference>
<evidence type="ECO:0008006" key="4">
    <source>
        <dbReference type="Google" id="ProtNLM"/>
    </source>
</evidence>
<comment type="caution">
    <text evidence="2">The sequence shown here is derived from an EMBL/GenBank/DDBJ whole genome shotgun (WGS) entry which is preliminary data.</text>
</comment>
<accession>A0AAN4ZKG1</accession>
<feature type="non-terminal residue" evidence="2">
    <location>
        <position position="1"/>
    </location>
</feature>
<dbReference type="PANTHER" id="PTHR43157:SF31">
    <property type="entry name" value="PHOSPHATIDYLINOSITOL-GLYCAN BIOSYNTHESIS CLASS F PROTEIN"/>
    <property type="match status" value="1"/>
</dbReference>
<dbReference type="EMBL" id="BTRK01000003">
    <property type="protein sequence ID" value="GMR42893.1"/>
    <property type="molecule type" value="Genomic_DNA"/>
</dbReference>
<keyword evidence="3" id="KW-1185">Reference proteome</keyword>
<dbReference type="PANTHER" id="PTHR43157">
    <property type="entry name" value="PHOSPHATIDYLINOSITOL-GLYCAN BIOSYNTHESIS CLASS F PROTEIN-RELATED"/>
    <property type="match status" value="1"/>
</dbReference>
<evidence type="ECO:0000313" key="3">
    <source>
        <dbReference type="Proteomes" id="UP001328107"/>
    </source>
</evidence>
<dbReference type="Gene3D" id="3.40.50.720">
    <property type="entry name" value="NAD(P)-binding Rossmann-like Domain"/>
    <property type="match status" value="1"/>
</dbReference>
<name>A0AAN4ZKG1_9BILA</name>
<feature type="non-terminal residue" evidence="2">
    <location>
        <position position="79"/>
    </location>
</feature>
<protein>
    <recommendedName>
        <fullName evidence="4">Dehydrogenase</fullName>
    </recommendedName>
</protein>
<organism evidence="2 3">
    <name type="scientific">Pristionchus mayeri</name>
    <dbReference type="NCBI Taxonomy" id="1317129"/>
    <lineage>
        <taxon>Eukaryota</taxon>
        <taxon>Metazoa</taxon>
        <taxon>Ecdysozoa</taxon>
        <taxon>Nematoda</taxon>
        <taxon>Chromadorea</taxon>
        <taxon>Rhabditida</taxon>
        <taxon>Rhabditina</taxon>
        <taxon>Diplogasteromorpha</taxon>
        <taxon>Diplogasteroidea</taxon>
        <taxon>Neodiplogasteridae</taxon>
        <taxon>Pristionchus</taxon>
    </lineage>
</organism>
<dbReference type="Pfam" id="PF00106">
    <property type="entry name" value="adh_short"/>
    <property type="match status" value="1"/>
</dbReference>
<sequence>SQIAVLTGANSGIGFETTKELNLRGAKVYMLCRSEQRANDAKQKLVESGCDGSRLIFSQCDLSKFASVRACAARLNEGE</sequence>
<proteinExistence type="predicted"/>
<evidence type="ECO:0000256" key="1">
    <source>
        <dbReference type="ARBA" id="ARBA00023002"/>
    </source>
</evidence>
<dbReference type="AlphaFoldDB" id="A0AAN4ZKG1"/>
<dbReference type="GO" id="GO:0016491">
    <property type="term" value="F:oxidoreductase activity"/>
    <property type="evidence" value="ECO:0007669"/>
    <property type="project" value="UniProtKB-KW"/>
</dbReference>
<dbReference type="SUPFAM" id="SSF51735">
    <property type="entry name" value="NAD(P)-binding Rossmann-fold domains"/>
    <property type="match status" value="1"/>
</dbReference>
<reference evidence="3" key="1">
    <citation type="submission" date="2022-10" db="EMBL/GenBank/DDBJ databases">
        <title>Genome assembly of Pristionchus species.</title>
        <authorList>
            <person name="Yoshida K."/>
            <person name="Sommer R.J."/>
        </authorList>
    </citation>
    <scope>NUCLEOTIDE SEQUENCE [LARGE SCALE GENOMIC DNA]</scope>
    <source>
        <strain evidence="3">RS5460</strain>
    </source>
</reference>
<gene>
    <name evidence="2" type="ORF">PMAYCL1PPCAC_13088</name>
</gene>
<evidence type="ECO:0000313" key="2">
    <source>
        <dbReference type="EMBL" id="GMR42893.1"/>
    </source>
</evidence>